<dbReference type="AlphaFoldDB" id="A0A0A9HDJ5"/>
<sequence length="50" mass="5815">MTFCLILVEFDMIVIIEFICRLTISHAFHLKVKSDIAIILLSLLILVQKR</sequence>
<protein>
    <submittedName>
        <fullName evidence="1">Uncharacterized protein</fullName>
    </submittedName>
</protein>
<evidence type="ECO:0000313" key="1">
    <source>
        <dbReference type="EMBL" id="JAE33889.1"/>
    </source>
</evidence>
<dbReference type="EMBL" id="GBRH01164007">
    <property type="protein sequence ID" value="JAE33889.1"/>
    <property type="molecule type" value="Transcribed_RNA"/>
</dbReference>
<accession>A0A0A9HDJ5</accession>
<reference evidence="1" key="2">
    <citation type="journal article" date="2015" name="Data Brief">
        <title>Shoot transcriptome of the giant reed, Arundo donax.</title>
        <authorList>
            <person name="Barrero R.A."/>
            <person name="Guerrero F.D."/>
            <person name="Moolhuijzen P."/>
            <person name="Goolsby J.A."/>
            <person name="Tidwell J."/>
            <person name="Bellgard S.E."/>
            <person name="Bellgard M.I."/>
        </authorList>
    </citation>
    <scope>NUCLEOTIDE SEQUENCE</scope>
    <source>
        <tissue evidence="1">Shoot tissue taken approximately 20 cm above the soil surface</tissue>
    </source>
</reference>
<proteinExistence type="predicted"/>
<organism evidence="1">
    <name type="scientific">Arundo donax</name>
    <name type="common">Giant reed</name>
    <name type="synonym">Donax arundinaceus</name>
    <dbReference type="NCBI Taxonomy" id="35708"/>
    <lineage>
        <taxon>Eukaryota</taxon>
        <taxon>Viridiplantae</taxon>
        <taxon>Streptophyta</taxon>
        <taxon>Embryophyta</taxon>
        <taxon>Tracheophyta</taxon>
        <taxon>Spermatophyta</taxon>
        <taxon>Magnoliopsida</taxon>
        <taxon>Liliopsida</taxon>
        <taxon>Poales</taxon>
        <taxon>Poaceae</taxon>
        <taxon>PACMAD clade</taxon>
        <taxon>Arundinoideae</taxon>
        <taxon>Arundineae</taxon>
        <taxon>Arundo</taxon>
    </lineage>
</organism>
<reference evidence="1" key="1">
    <citation type="submission" date="2014-09" db="EMBL/GenBank/DDBJ databases">
        <authorList>
            <person name="Magalhaes I.L.F."/>
            <person name="Oliveira U."/>
            <person name="Santos F.R."/>
            <person name="Vidigal T.H.D.A."/>
            <person name="Brescovit A.D."/>
            <person name="Santos A.J."/>
        </authorList>
    </citation>
    <scope>NUCLEOTIDE SEQUENCE</scope>
    <source>
        <tissue evidence="1">Shoot tissue taken approximately 20 cm above the soil surface</tissue>
    </source>
</reference>
<name>A0A0A9HDJ5_ARUDO</name>